<comment type="caution">
    <text evidence="1">The sequence shown here is derived from an EMBL/GenBank/DDBJ whole genome shotgun (WGS) entry which is preliminary data.</text>
</comment>
<sequence>MRGQTSASRDQVRLMTLHLAICTTDIYGASPFLVTSHEPCQQKQNNK</sequence>
<dbReference type="AlphaFoldDB" id="A0A9P9YU55"/>
<reference evidence="1" key="1">
    <citation type="journal article" date="2023" name="Genome Biol. Evol.">
        <title>Long-read-based Genome Assembly of Drosophila gunungcola Reveals Fewer Chemosensory Genes in Flower-breeding Species.</title>
        <authorList>
            <person name="Negi A."/>
            <person name="Liao B.Y."/>
            <person name="Yeh S.D."/>
        </authorList>
    </citation>
    <scope>NUCLEOTIDE SEQUENCE</scope>
    <source>
        <strain evidence="1">Sukarami</strain>
    </source>
</reference>
<keyword evidence="2" id="KW-1185">Reference proteome</keyword>
<protein>
    <submittedName>
        <fullName evidence="1">Uncharacterized protein</fullName>
    </submittedName>
</protein>
<evidence type="ECO:0000313" key="2">
    <source>
        <dbReference type="Proteomes" id="UP001059596"/>
    </source>
</evidence>
<dbReference type="Proteomes" id="UP001059596">
    <property type="component" value="Unassembled WGS sequence"/>
</dbReference>
<dbReference type="EMBL" id="JAMKOV010000002">
    <property type="protein sequence ID" value="KAI8042833.1"/>
    <property type="molecule type" value="Genomic_DNA"/>
</dbReference>
<organism evidence="1 2">
    <name type="scientific">Drosophila gunungcola</name>
    <name type="common">fruit fly</name>
    <dbReference type="NCBI Taxonomy" id="103775"/>
    <lineage>
        <taxon>Eukaryota</taxon>
        <taxon>Metazoa</taxon>
        <taxon>Ecdysozoa</taxon>
        <taxon>Arthropoda</taxon>
        <taxon>Hexapoda</taxon>
        <taxon>Insecta</taxon>
        <taxon>Pterygota</taxon>
        <taxon>Neoptera</taxon>
        <taxon>Endopterygota</taxon>
        <taxon>Diptera</taxon>
        <taxon>Brachycera</taxon>
        <taxon>Muscomorpha</taxon>
        <taxon>Ephydroidea</taxon>
        <taxon>Drosophilidae</taxon>
        <taxon>Drosophila</taxon>
        <taxon>Sophophora</taxon>
    </lineage>
</organism>
<proteinExistence type="predicted"/>
<accession>A0A9P9YU55</accession>
<name>A0A9P9YU55_9MUSC</name>
<gene>
    <name evidence="1" type="ORF">M5D96_004156</name>
</gene>
<evidence type="ECO:0000313" key="1">
    <source>
        <dbReference type="EMBL" id="KAI8042833.1"/>
    </source>
</evidence>